<proteinExistence type="predicted"/>
<evidence type="ECO:0000313" key="1">
    <source>
        <dbReference type="EMBL" id="SMR58722.1"/>
    </source>
</evidence>
<dbReference type="Proteomes" id="UP000245764">
    <property type="component" value="Chromosome 9"/>
</dbReference>
<protein>
    <submittedName>
        <fullName evidence="1">Uncharacterized protein</fullName>
    </submittedName>
</protein>
<name>A0A2H1GYV1_ZYMTR</name>
<accession>A0A2H1GYV1</accession>
<reference evidence="2" key="1">
    <citation type="submission" date="2017-05" db="EMBL/GenBank/DDBJ databases">
        <authorList>
            <person name="Song R."/>
            <person name="Chenine A.L."/>
            <person name="Ruprecht R.M."/>
        </authorList>
    </citation>
    <scope>NUCLEOTIDE SEQUENCE [LARGE SCALE GENOMIC DNA]</scope>
</reference>
<gene>
    <name evidence="1" type="ORF">ZT1E4_G9457</name>
</gene>
<organism evidence="1 2">
    <name type="scientific">Zymoseptoria tritici ST99CH_1E4</name>
    <dbReference type="NCBI Taxonomy" id="1276532"/>
    <lineage>
        <taxon>Eukaryota</taxon>
        <taxon>Fungi</taxon>
        <taxon>Dikarya</taxon>
        <taxon>Ascomycota</taxon>
        <taxon>Pezizomycotina</taxon>
        <taxon>Dothideomycetes</taxon>
        <taxon>Dothideomycetidae</taxon>
        <taxon>Mycosphaerellales</taxon>
        <taxon>Mycosphaerellaceae</taxon>
        <taxon>Zymoseptoria</taxon>
    </lineage>
</organism>
<evidence type="ECO:0000313" key="2">
    <source>
        <dbReference type="Proteomes" id="UP000245764"/>
    </source>
</evidence>
<sequence length="84" mass="9309">MWPTATRFSPDHMPQASNGILHEILRNSSLSTWTTSFSATRLLTPHAITQPSPSHNFTARSLATRVVNEPAFDSSLITSHDLLH</sequence>
<dbReference type="EMBL" id="LT854261">
    <property type="protein sequence ID" value="SMR58722.1"/>
    <property type="molecule type" value="Genomic_DNA"/>
</dbReference>
<dbReference type="AlphaFoldDB" id="A0A2H1GYV1"/>